<name>A0ABQ9YRA3_9CRUS</name>
<protein>
    <submittedName>
        <fullName evidence="2">Uncharacterized protein</fullName>
    </submittedName>
</protein>
<evidence type="ECO:0000256" key="1">
    <source>
        <dbReference type="SAM" id="MobiDB-lite"/>
    </source>
</evidence>
<feature type="region of interest" description="Disordered" evidence="1">
    <location>
        <begin position="60"/>
        <end position="80"/>
    </location>
</feature>
<evidence type="ECO:0000313" key="2">
    <source>
        <dbReference type="EMBL" id="KAK4003025.1"/>
    </source>
</evidence>
<dbReference type="Proteomes" id="UP001234178">
    <property type="component" value="Unassembled WGS sequence"/>
</dbReference>
<dbReference type="EMBL" id="JAOYFB010000001">
    <property type="protein sequence ID" value="KAK4003025.1"/>
    <property type="molecule type" value="Genomic_DNA"/>
</dbReference>
<keyword evidence="3" id="KW-1185">Reference proteome</keyword>
<gene>
    <name evidence="2" type="ORF">OUZ56_004811</name>
</gene>
<organism evidence="2 3">
    <name type="scientific">Daphnia magna</name>
    <dbReference type="NCBI Taxonomy" id="35525"/>
    <lineage>
        <taxon>Eukaryota</taxon>
        <taxon>Metazoa</taxon>
        <taxon>Ecdysozoa</taxon>
        <taxon>Arthropoda</taxon>
        <taxon>Crustacea</taxon>
        <taxon>Branchiopoda</taxon>
        <taxon>Diplostraca</taxon>
        <taxon>Cladocera</taxon>
        <taxon>Anomopoda</taxon>
        <taxon>Daphniidae</taxon>
        <taxon>Daphnia</taxon>
    </lineage>
</organism>
<proteinExistence type="predicted"/>
<sequence length="80" mass="9172">MRVLIVRIQQGDDSSSSAYVHNSRSARPIHFLPCRERIIYTGFPSLHPEGLSEMMTVHADRRRQGRGRLDDPLQVGTSRR</sequence>
<evidence type="ECO:0000313" key="3">
    <source>
        <dbReference type="Proteomes" id="UP001234178"/>
    </source>
</evidence>
<accession>A0ABQ9YRA3</accession>
<comment type="caution">
    <text evidence="2">The sequence shown here is derived from an EMBL/GenBank/DDBJ whole genome shotgun (WGS) entry which is preliminary data.</text>
</comment>
<reference evidence="2 3" key="1">
    <citation type="journal article" date="2023" name="Nucleic Acids Res.">
        <title>The hologenome of Daphnia magna reveals possible DNA methylation and microbiome-mediated evolution of the host genome.</title>
        <authorList>
            <person name="Chaturvedi A."/>
            <person name="Li X."/>
            <person name="Dhandapani V."/>
            <person name="Marshall H."/>
            <person name="Kissane S."/>
            <person name="Cuenca-Cambronero M."/>
            <person name="Asole G."/>
            <person name="Calvet F."/>
            <person name="Ruiz-Romero M."/>
            <person name="Marangio P."/>
            <person name="Guigo R."/>
            <person name="Rago D."/>
            <person name="Mirbahai L."/>
            <person name="Eastwood N."/>
            <person name="Colbourne J.K."/>
            <person name="Zhou J."/>
            <person name="Mallon E."/>
            <person name="Orsini L."/>
        </authorList>
    </citation>
    <scope>NUCLEOTIDE SEQUENCE [LARGE SCALE GENOMIC DNA]</scope>
    <source>
        <strain evidence="2">LRV0_1</strain>
    </source>
</reference>